<evidence type="ECO:0000256" key="2">
    <source>
        <dbReference type="ARBA" id="ARBA00022857"/>
    </source>
</evidence>
<gene>
    <name evidence="4" type="ORF">ASPVEDRAFT_591940</name>
</gene>
<dbReference type="STRING" id="1036611.A0A1L9PH65"/>
<comment type="similarity">
    <text evidence="1">Belongs to the short-chain dehydrogenases/reductases (SDR) family.</text>
</comment>
<dbReference type="OrthoDB" id="1669814at2759"/>
<dbReference type="PRINTS" id="PR00080">
    <property type="entry name" value="SDRFAMILY"/>
</dbReference>
<accession>A0A1L9PH65</accession>
<sequence length="259" mass="27589">MTSTMDNSKPFTGKVVTVTGAAHGIGLATVNWLVSRGATVCMADIAKSALEKAAEKVSQQFPDAKLTHTAVNVKDAKSVQTWIEATKDSFGRIDGCVNNAGVVGHEYKPISEVSEEDWSYVLDVNLKGVFNCLKAELQVIEDHGSIVDVAGVAGQFGFADMSPYVASKHGIIGLTRCAAKEVAGRGVRVNAVCPANIKTALVHEENRQSHGAFAPKHSPQLFKRYGQADEVAAMIGFLLGDESKFTTNSTYNIDGGWTA</sequence>
<keyword evidence="5" id="KW-1185">Reference proteome</keyword>
<dbReference type="FunFam" id="3.40.50.720:FF:000084">
    <property type="entry name" value="Short-chain dehydrogenase reductase"/>
    <property type="match status" value="1"/>
</dbReference>
<protein>
    <submittedName>
        <fullName evidence="4">Uncharacterized protein</fullName>
    </submittedName>
</protein>
<proteinExistence type="inferred from homology"/>
<dbReference type="GO" id="GO:0016491">
    <property type="term" value="F:oxidoreductase activity"/>
    <property type="evidence" value="ECO:0007669"/>
    <property type="project" value="UniProtKB-KW"/>
</dbReference>
<dbReference type="Pfam" id="PF13561">
    <property type="entry name" value="adh_short_C2"/>
    <property type="match status" value="1"/>
</dbReference>
<dbReference type="Proteomes" id="UP000184073">
    <property type="component" value="Unassembled WGS sequence"/>
</dbReference>
<dbReference type="PANTHER" id="PTHR24321">
    <property type="entry name" value="DEHYDROGENASES, SHORT CHAIN"/>
    <property type="match status" value="1"/>
</dbReference>
<dbReference type="RefSeq" id="XP_040666626.1">
    <property type="nucleotide sequence ID" value="XM_040815461.1"/>
</dbReference>
<dbReference type="PANTHER" id="PTHR24321:SF8">
    <property type="entry name" value="ESTRADIOL 17-BETA-DEHYDROGENASE 8-RELATED"/>
    <property type="match status" value="1"/>
</dbReference>
<organism evidence="4 5">
    <name type="scientific">Aspergillus versicolor CBS 583.65</name>
    <dbReference type="NCBI Taxonomy" id="1036611"/>
    <lineage>
        <taxon>Eukaryota</taxon>
        <taxon>Fungi</taxon>
        <taxon>Dikarya</taxon>
        <taxon>Ascomycota</taxon>
        <taxon>Pezizomycotina</taxon>
        <taxon>Eurotiomycetes</taxon>
        <taxon>Eurotiomycetidae</taxon>
        <taxon>Eurotiales</taxon>
        <taxon>Aspergillaceae</taxon>
        <taxon>Aspergillus</taxon>
        <taxon>Aspergillus subgen. Nidulantes</taxon>
    </lineage>
</organism>
<dbReference type="AlphaFoldDB" id="A0A1L9PH65"/>
<evidence type="ECO:0000256" key="3">
    <source>
        <dbReference type="ARBA" id="ARBA00023002"/>
    </source>
</evidence>
<dbReference type="PRINTS" id="PR00081">
    <property type="entry name" value="GDHRDH"/>
</dbReference>
<dbReference type="InterPro" id="IPR036291">
    <property type="entry name" value="NAD(P)-bd_dom_sf"/>
</dbReference>
<keyword evidence="3" id="KW-0560">Oxidoreductase</keyword>
<dbReference type="EMBL" id="KV878127">
    <property type="protein sequence ID" value="OJJ00864.1"/>
    <property type="molecule type" value="Genomic_DNA"/>
</dbReference>
<dbReference type="InterPro" id="IPR002347">
    <property type="entry name" value="SDR_fam"/>
</dbReference>
<keyword evidence="2" id="KW-0521">NADP</keyword>
<evidence type="ECO:0000313" key="5">
    <source>
        <dbReference type="Proteomes" id="UP000184073"/>
    </source>
</evidence>
<dbReference type="GeneID" id="63730972"/>
<dbReference type="VEuPathDB" id="FungiDB:ASPVEDRAFT_591940"/>
<reference evidence="5" key="1">
    <citation type="journal article" date="2017" name="Genome Biol.">
        <title>Comparative genomics reveals high biological diversity and specific adaptations in the industrially and medically important fungal genus Aspergillus.</title>
        <authorList>
            <person name="de Vries R.P."/>
            <person name="Riley R."/>
            <person name="Wiebenga A."/>
            <person name="Aguilar-Osorio G."/>
            <person name="Amillis S."/>
            <person name="Uchima C.A."/>
            <person name="Anderluh G."/>
            <person name="Asadollahi M."/>
            <person name="Askin M."/>
            <person name="Barry K."/>
            <person name="Battaglia E."/>
            <person name="Bayram O."/>
            <person name="Benocci T."/>
            <person name="Braus-Stromeyer S.A."/>
            <person name="Caldana C."/>
            <person name="Canovas D."/>
            <person name="Cerqueira G.C."/>
            <person name="Chen F."/>
            <person name="Chen W."/>
            <person name="Choi C."/>
            <person name="Clum A."/>
            <person name="Dos Santos R.A."/>
            <person name="Damasio A.R."/>
            <person name="Diallinas G."/>
            <person name="Emri T."/>
            <person name="Fekete E."/>
            <person name="Flipphi M."/>
            <person name="Freyberg S."/>
            <person name="Gallo A."/>
            <person name="Gournas C."/>
            <person name="Habgood R."/>
            <person name="Hainaut M."/>
            <person name="Harispe M.L."/>
            <person name="Henrissat B."/>
            <person name="Hilden K.S."/>
            <person name="Hope R."/>
            <person name="Hossain A."/>
            <person name="Karabika E."/>
            <person name="Karaffa L."/>
            <person name="Karanyi Z."/>
            <person name="Krasevec N."/>
            <person name="Kuo A."/>
            <person name="Kusch H."/>
            <person name="LaButti K."/>
            <person name="Lagendijk E.L."/>
            <person name="Lapidus A."/>
            <person name="Levasseur A."/>
            <person name="Lindquist E."/>
            <person name="Lipzen A."/>
            <person name="Logrieco A.F."/>
            <person name="MacCabe A."/>
            <person name="Maekelae M.R."/>
            <person name="Malavazi I."/>
            <person name="Melin P."/>
            <person name="Meyer V."/>
            <person name="Mielnichuk N."/>
            <person name="Miskei M."/>
            <person name="Molnar A.P."/>
            <person name="Mule G."/>
            <person name="Ngan C.Y."/>
            <person name="Orejas M."/>
            <person name="Orosz E."/>
            <person name="Ouedraogo J.P."/>
            <person name="Overkamp K.M."/>
            <person name="Park H.-S."/>
            <person name="Perrone G."/>
            <person name="Piumi F."/>
            <person name="Punt P.J."/>
            <person name="Ram A.F."/>
            <person name="Ramon A."/>
            <person name="Rauscher S."/>
            <person name="Record E."/>
            <person name="Riano-Pachon D.M."/>
            <person name="Robert V."/>
            <person name="Roehrig J."/>
            <person name="Ruller R."/>
            <person name="Salamov A."/>
            <person name="Salih N.S."/>
            <person name="Samson R.A."/>
            <person name="Sandor E."/>
            <person name="Sanguinetti M."/>
            <person name="Schuetze T."/>
            <person name="Sepcic K."/>
            <person name="Shelest E."/>
            <person name="Sherlock G."/>
            <person name="Sophianopoulou V."/>
            <person name="Squina F.M."/>
            <person name="Sun H."/>
            <person name="Susca A."/>
            <person name="Todd R.B."/>
            <person name="Tsang A."/>
            <person name="Unkles S.E."/>
            <person name="van de Wiele N."/>
            <person name="van Rossen-Uffink D."/>
            <person name="Oliveira J.V."/>
            <person name="Vesth T.C."/>
            <person name="Visser J."/>
            <person name="Yu J.-H."/>
            <person name="Zhou M."/>
            <person name="Andersen M.R."/>
            <person name="Archer D.B."/>
            <person name="Baker S.E."/>
            <person name="Benoit I."/>
            <person name="Brakhage A.A."/>
            <person name="Braus G.H."/>
            <person name="Fischer R."/>
            <person name="Frisvad J.C."/>
            <person name="Goldman G.H."/>
            <person name="Houbraken J."/>
            <person name="Oakley B."/>
            <person name="Pocsi I."/>
            <person name="Scazzocchio C."/>
            <person name="Seiboth B."/>
            <person name="vanKuyk P.A."/>
            <person name="Wortman J."/>
            <person name="Dyer P.S."/>
            <person name="Grigoriev I.V."/>
        </authorList>
    </citation>
    <scope>NUCLEOTIDE SEQUENCE [LARGE SCALE GENOMIC DNA]</scope>
    <source>
        <strain evidence="5">CBS 583.65</strain>
    </source>
</reference>
<evidence type="ECO:0000256" key="1">
    <source>
        <dbReference type="ARBA" id="ARBA00006484"/>
    </source>
</evidence>
<evidence type="ECO:0000313" key="4">
    <source>
        <dbReference type="EMBL" id="OJJ00864.1"/>
    </source>
</evidence>
<dbReference type="Gene3D" id="3.40.50.720">
    <property type="entry name" value="NAD(P)-binding Rossmann-like Domain"/>
    <property type="match status" value="1"/>
</dbReference>
<name>A0A1L9PH65_ASPVE</name>
<dbReference type="CDD" id="cd05233">
    <property type="entry name" value="SDR_c"/>
    <property type="match status" value="1"/>
</dbReference>
<dbReference type="SUPFAM" id="SSF51735">
    <property type="entry name" value="NAD(P)-binding Rossmann-fold domains"/>
    <property type="match status" value="1"/>
</dbReference>